<feature type="chain" id="PRO_5045724322" evidence="3">
    <location>
        <begin position="26"/>
        <end position="159"/>
    </location>
</feature>
<proteinExistence type="predicted"/>
<accession>A0ABU1BLB3</accession>
<name>A0ABU1BLB3_9BURK</name>
<dbReference type="InterPro" id="IPR008816">
    <property type="entry name" value="Gly_zipper_2TM_dom"/>
</dbReference>
<protein>
    <submittedName>
        <fullName evidence="5">Glycine zipper 2TM domain-containing protein</fullName>
    </submittedName>
</protein>
<gene>
    <name evidence="5" type="ORF">Q8A64_05040</name>
</gene>
<dbReference type="Proteomes" id="UP001225596">
    <property type="component" value="Unassembled WGS sequence"/>
</dbReference>
<keyword evidence="6" id="KW-1185">Reference proteome</keyword>
<dbReference type="RefSeq" id="WP_338435706.1">
    <property type="nucleotide sequence ID" value="NZ_JAUYVH010000002.1"/>
</dbReference>
<dbReference type="InterPro" id="IPR051407">
    <property type="entry name" value="Bact_OM_lipoprot/Surf_antigen"/>
</dbReference>
<feature type="domain" description="Glycine zipper 2TM" evidence="4">
    <location>
        <begin position="70"/>
        <end position="111"/>
    </location>
</feature>
<evidence type="ECO:0000256" key="3">
    <source>
        <dbReference type="SAM" id="SignalP"/>
    </source>
</evidence>
<evidence type="ECO:0000313" key="5">
    <source>
        <dbReference type="EMBL" id="MDQ9169773.1"/>
    </source>
</evidence>
<dbReference type="PANTHER" id="PTHR35603">
    <property type="match status" value="1"/>
</dbReference>
<feature type="signal peptide" evidence="3">
    <location>
        <begin position="1"/>
        <end position="25"/>
    </location>
</feature>
<evidence type="ECO:0000256" key="1">
    <source>
        <dbReference type="ARBA" id="ARBA00004370"/>
    </source>
</evidence>
<keyword evidence="2" id="KW-0472">Membrane</keyword>
<dbReference type="EMBL" id="JAUYVH010000002">
    <property type="protein sequence ID" value="MDQ9169773.1"/>
    <property type="molecule type" value="Genomic_DNA"/>
</dbReference>
<reference evidence="5 6" key="1">
    <citation type="submission" date="2023-08" db="EMBL/GenBank/DDBJ databases">
        <title>Oxalobacteraceae gen .nov., isolated from river sludge outside the plant.</title>
        <authorList>
            <person name="Zhao S.Y."/>
        </authorList>
    </citation>
    <scope>NUCLEOTIDE SEQUENCE [LARGE SCALE GENOMIC DNA]</scope>
    <source>
        <strain evidence="5 6">R-40</strain>
    </source>
</reference>
<evidence type="ECO:0000259" key="4">
    <source>
        <dbReference type="Pfam" id="PF05433"/>
    </source>
</evidence>
<sequence>MTFPGSSIAVSLISSAVLLSGCAYTGQPVMAPASNPVHSYPSGTYQQSFYGVIDSIQRTDTGNAAQGIGVGTVVGGVVGGLLGNRIGGGNGKKIAIATGAVGGAIIGNQIEQRNTTQLPMYQIGVRLENGSYQTLNQDTIAGLTIGTQVRVENGRVYRY</sequence>
<dbReference type="PANTHER" id="PTHR35603:SF2">
    <property type="entry name" value="OUTER MEMBRANE LIPOPROTEIN"/>
    <property type="match status" value="1"/>
</dbReference>
<organism evidence="5 6">
    <name type="scientific">Keguizhuia sedimenti</name>
    <dbReference type="NCBI Taxonomy" id="3064264"/>
    <lineage>
        <taxon>Bacteria</taxon>
        <taxon>Pseudomonadati</taxon>
        <taxon>Pseudomonadota</taxon>
        <taxon>Betaproteobacteria</taxon>
        <taxon>Burkholderiales</taxon>
        <taxon>Oxalobacteraceae</taxon>
        <taxon>Keguizhuia</taxon>
    </lineage>
</organism>
<evidence type="ECO:0000313" key="6">
    <source>
        <dbReference type="Proteomes" id="UP001225596"/>
    </source>
</evidence>
<evidence type="ECO:0000256" key="2">
    <source>
        <dbReference type="ARBA" id="ARBA00023136"/>
    </source>
</evidence>
<dbReference type="Pfam" id="PF05433">
    <property type="entry name" value="Rick_17kDa_Anti"/>
    <property type="match status" value="1"/>
</dbReference>
<comment type="subcellular location">
    <subcellularLocation>
        <location evidence="1">Membrane</location>
    </subcellularLocation>
</comment>
<keyword evidence="3" id="KW-0732">Signal</keyword>
<comment type="caution">
    <text evidence="5">The sequence shown here is derived from an EMBL/GenBank/DDBJ whole genome shotgun (WGS) entry which is preliminary data.</text>
</comment>